<accession>A0A8S9H1T9</accession>
<dbReference type="Proteomes" id="UP000712281">
    <property type="component" value="Unassembled WGS sequence"/>
</dbReference>
<evidence type="ECO:0000313" key="4">
    <source>
        <dbReference type="Proteomes" id="UP000712281"/>
    </source>
</evidence>
<keyword evidence="1" id="KW-0812">Transmembrane</keyword>
<evidence type="ECO:0000256" key="1">
    <source>
        <dbReference type="SAM" id="Phobius"/>
    </source>
</evidence>
<dbReference type="EMBL" id="QGKW02001988">
    <property type="protein sequence ID" value="KAF2552861.1"/>
    <property type="molecule type" value="Genomic_DNA"/>
</dbReference>
<keyword evidence="2" id="KW-0732">Signal</keyword>
<reference evidence="3" key="1">
    <citation type="submission" date="2019-12" db="EMBL/GenBank/DDBJ databases">
        <title>Genome sequencing and annotation of Brassica cretica.</title>
        <authorList>
            <person name="Studholme D.J."/>
            <person name="Sarris P.F."/>
        </authorList>
    </citation>
    <scope>NUCLEOTIDE SEQUENCE</scope>
    <source>
        <strain evidence="3">PFS-001/15</strain>
        <tissue evidence="3">Leaf</tissue>
    </source>
</reference>
<gene>
    <name evidence="3" type="ORF">F2Q68_00037273</name>
</gene>
<proteinExistence type="predicted"/>
<organism evidence="3 4">
    <name type="scientific">Brassica cretica</name>
    <name type="common">Mustard</name>
    <dbReference type="NCBI Taxonomy" id="69181"/>
    <lineage>
        <taxon>Eukaryota</taxon>
        <taxon>Viridiplantae</taxon>
        <taxon>Streptophyta</taxon>
        <taxon>Embryophyta</taxon>
        <taxon>Tracheophyta</taxon>
        <taxon>Spermatophyta</taxon>
        <taxon>Magnoliopsida</taxon>
        <taxon>eudicotyledons</taxon>
        <taxon>Gunneridae</taxon>
        <taxon>Pentapetalae</taxon>
        <taxon>rosids</taxon>
        <taxon>malvids</taxon>
        <taxon>Brassicales</taxon>
        <taxon>Brassicaceae</taxon>
        <taxon>Brassiceae</taxon>
        <taxon>Brassica</taxon>
    </lineage>
</organism>
<evidence type="ECO:0000313" key="3">
    <source>
        <dbReference type="EMBL" id="KAF2552861.1"/>
    </source>
</evidence>
<keyword evidence="1" id="KW-1133">Transmembrane helix</keyword>
<sequence length="77" mass="8641">MKRNLSLIALFLVLSFVVSSYAASTQPYQIRKVCKKSCKIYNLIYSIFSILVYLLASIYPAVMIEAPPKSGSARRCC</sequence>
<protein>
    <submittedName>
        <fullName evidence="3">Uncharacterized protein</fullName>
    </submittedName>
</protein>
<feature type="signal peptide" evidence="2">
    <location>
        <begin position="1"/>
        <end position="22"/>
    </location>
</feature>
<keyword evidence="1" id="KW-0472">Membrane</keyword>
<feature type="chain" id="PRO_5035907260" evidence="2">
    <location>
        <begin position="23"/>
        <end position="77"/>
    </location>
</feature>
<feature type="transmembrane region" description="Helical" evidence="1">
    <location>
        <begin position="40"/>
        <end position="62"/>
    </location>
</feature>
<evidence type="ECO:0000256" key="2">
    <source>
        <dbReference type="SAM" id="SignalP"/>
    </source>
</evidence>
<dbReference type="AlphaFoldDB" id="A0A8S9H1T9"/>
<name>A0A8S9H1T9_BRACR</name>
<comment type="caution">
    <text evidence="3">The sequence shown here is derived from an EMBL/GenBank/DDBJ whole genome shotgun (WGS) entry which is preliminary data.</text>
</comment>